<dbReference type="InterPro" id="IPR003439">
    <property type="entry name" value="ABC_transporter-like_ATP-bd"/>
</dbReference>
<dbReference type="PROSITE" id="PS50893">
    <property type="entry name" value="ABC_TRANSPORTER_2"/>
    <property type="match status" value="1"/>
</dbReference>
<comment type="caution">
    <text evidence="7">The sequence shown here is derived from an EMBL/GenBank/DDBJ whole genome shotgun (WGS) entry which is preliminary data.</text>
</comment>
<organism evidence="7 8">
    <name type="scientific">Stella humosa</name>
    <dbReference type="NCBI Taxonomy" id="94"/>
    <lineage>
        <taxon>Bacteria</taxon>
        <taxon>Pseudomonadati</taxon>
        <taxon>Pseudomonadota</taxon>
        <taxon>Alphaproteobacteria</taxon>
        <taxon>Rhodospirillales</taxon>
        <taxon>Stellaceae</taxon>
        <taxon>Stella</taxon>
    </lineage>
</organism>
<keyword evidence="5" id="KW-0029">Amino-acid transport</keyword>
<dbReference type="SUPFAM" id="SSF52540">
    <property type="entry name" value="P-loop containing nucleoside triphosphate hydrolases"/>
    <property type="match status" value="1"/>
</dbReference>
<dbReference type="EMBL" id="RJKX01000017">
    <property type="protein sequence ID" value="ROP83282.1"/>
    <property type="molecule type" value="Genomic_DNA"/>
</dbReference>
<dbReference type="GO" id="GO:0015807">
    <property type="term" value="P:L-amino acid transport"/>
    <property type="evidence" value="ECO:0007669"/>
    <property type="project" value="TreeGrafter"/>
</dbReference>
<dbReference type="GO" id="GO:0005524">
    <property type="term" value="F:ATP binding"/>
    <property type="evidence" value="ECO:0007669"/>
    <property type="project" value="UniProtKB-KW"/>
</dbReference>
<keyword evidence="2" id="KW-0813">Transport</keyword>
<dbReference type="Gene3D" id="3.40.50.300">
    <property type="entry name" value="P-loop containing nucleotide triphosphate hydrolases"/>
    <property type="match status" value="1"/>
</dbReference>
<dbReference type="InterPro" id="IPR027417">
    <property type="entry name" value="P-loop_NTPase"/>
</dbReference>
<evidence type="ECO:0000313" key="7">
    <source>
        <dbReference type="EMBL" id="ROP83282.1"/>
    </source>
</evidence>
<dbReference type="Pfam" id="PF00005">
    <property type="entry name" value="ABC_tran"/>
    <property type="match status" value="1"/>
</dbReference>
<dbReference type="OrthoDB" id="9810077at2"/>
<evidence type="ECO:0000256" key="3">
    <source>
        <dbReference type="ARBA" id="ARBA00022741"/>
    </source>
</evidence>
<dbReference type="SMART" id="SM00382">
    <property type="entry name" value="AAA"/>
    <property type="match status" value="1"/>
</dbReference>
<dbReference type="PROSITE" id="PS00211">
    <property type="entry name" value="ABC_TRANSPORTER_1"/>
    <property type="match status" value="1"/>
</dbReference>
<protein>
    <submittedName>
        <fullName evidence="7">Amino acid/amide ABC transporter ATP-binding protein 2 (HAAT family)</fullName>
    </submittedName>
</protein>
<reference evidence="7 8" key="1">
    <citation type="submission" date="2018-11" db="EMBL/GenBank/DDBJ databases">
        <title>Genomic Encyclopedia of Type Strains, Phase IV (KMG-IV): sequencing the most valuable type-strain genomes for metagenomic binning, comparative biology and taxonomic classification.</title>
        <authorList>
            <person name="Goeker M."/>
        </authorList>
    </citation>
    <scope>NUCLEOTIDE SEQUENCE [LARGE SCALE GENOMIC DNA]</scope>
    <source>
        <strain evidence="7 8">DSM 5900</strain>
    </source>
</reference>
<dbReference type="InterPro" id="IPR052156">
    <property type="entry name" value="BCAA_Transport_ATP-bd_LivF"/>
</dbReference>
<feature type="domain" description="ABC transporter" evidence="6">
    <location>
        <begin position="6"/>
        <end position="231"/>
    </location>
</feature>
<dbReference type="AlphaFoldDB" id="A0A3N1KUX5"/>
<proteinExistence type="inferred from homology"/>
<dbReference type="InterPro" id="IPR017871">
    <property type="entry name" value="ABC_transporter-like_CS"/>
</dbReference>
<dbReference type="RefSeq" id="WP_123694385.1">
    <property type="nucleotide sequence ID" value="NZ_AP019700.1"/>
</dbReference>
<dbReference type="Proteomes" id="UP000278222">
    <property type="component" value="Unassembled WGS sequence"/>
</dbReference>
<evidence type="ECO:0000259" key="6">
    <source>
        <dbReference type="PROSITE" id="PS50893"/>
    </source>
</evidence>
<evidence type="ECO:0000256" key="1">
    <source>
        <dbReference type="ARBA" id="ARBA00005417"/>
    </source>
</evidence>
<keyword evidence="3" id="KW-0547">Nucleotide-binding</keyword>
<comment type="similarity">
    <text evidence="1">Belongs to the ABC transporter superfamily.</text>
</comment>
<keyword evidence="8" id="KW-1185">Reference proteome</keyword>
<gene>
    <name evidence="7" type="ORF">EDC65_4815</name>
</gene>
<dbReference type="PANTHER" id="PTHR43820">
    <property type="entry name" value="HIGH-AFFINITY BRANCHED-CHAIN AMINO ACID TRANSPORT ATP-BINDING PROTEIN LIVF"/>
    <property type="match status" value="1"/>
</dbReference>
<sequence>MTPPLLSVSGLHVHYDRSHILQGVDLDVPAGGVVAILGRNGAGKTTTLKAIMGIARRSAGTIAFAGHPIEREATDRIARLGIAYVPETRGIFPSLSVEEHLTLAARRGGWTLERVYDRFPRLAERRRAGGGTLSGGEQQMLTIARAMTTAPRLLLLDEPTEGLAPLVVAEIEAMLRALKGEGTTVLLVEQNLAFALAFADHVILLGRGLVRWSGRPADFHDAAAARAWLAV</sequence>
<name>A0A3N1KUX5_9PROT</name>
<dbReference type="PANTHER" id="PTHR43820:SF2">
    <property type="entry name" value="ABC TRANSPORTER ATP-BINDING PROTEIN"/>
    <property type="match status" value="1"/>
</dbReference>
<dbReference type="CDD" id="cd03224">
    <property type="entry name" value="ABC_TM1139_LivF_branched"/>
    <property type="match status" value="1"/>
</dbReference>
<evidence type="ECO:0000256" key="5">
    <source>
        <dbReference type="ARBA" id="ARBA00022970"/>
    </source>
</evidence>
<evidence type="ECO:0000256" key="4">
    <source>
        <dbReference type="ARBA" id="ARBA00022840"/>
    </source>
</evidence>
<dbReference type="GO" id="GO:0015658">
    <property type="term" value="F:branched-chain amino acid transmembrane transporter activity"/>
    <property type="evidence" value="ECO:0007669"/>
    <property type="project" value="TreeGrafter"/>
</dbReference>
<accession>A0A3N1KUX5</accession>
<dbReference type="InterPro" id="IPR003593">
    <property type="entry name" value="AAA+_ATPase"/>
</dbReference>
<evidence type="ECO:0000256" key="2">
    <source>
        <dbReference type="ARBA" id="ARBA00022448"/>
    </source>
</evidence>
<keyword evidence="4 7" id="KW-0067">ATP-binding</keyword>
<dbReference type="GO" id="GO:0016887">
    <property type="term" value="F:ATP hydrolysis activity"/>
    <property type="evidence" value="ECO:0007669"/>
    <property type="project" value="InterPro"/>
</dbReference>
<evidence type="ECO:0000313" key="8">
    <source>
        <dbReference type="Proteomes" id="UP000278222"/>
    </source>
</evidence>